<proteinExistence type="predicted"/>
<gene>
    <name evidence="2" type="ORF">CPAV1605_638</name>
</gene>
<protein>
    <submittedName>
        <fullName evidence="2">Uncharacterized protein</fullName>
    </submittedName>
</protein>
<keyword evidence="1" id="KW-0812">Transmembrane</keyword>
<keyword evidence="1" id="KW-0472">Membrane</keyword>
<dbReference type="EMBL" id="CABVLZ010000002">
    <property type="protein sequence ID" value="VVU94913.1"/>
    <property type="molecule type" value="Genomic_DNA"/>
</dbReference>
<organism evidence="2">
    <name type="scientific">seawater metagenome</name>
    <dbReference type="NCBI Taxonomy" id="1561972"/>
    <lineage>
        <taxon>unclassified sequences</taxon>
        <taxon>metagenomes</taxon>
        <taxon>ecological metagenomes</taxon>
    </lineage>
</organism>
<evidence type="ECO:0000313" key="2">
    <source>
        <dbReference type="EMBL" id="VVU94913.1"/>
    </source>
</evidence>
<keyword evidence="1" id="KW-1133">Transmembrane helix</keyword>
<dbReference type="AlphaFoldDB" id="A0A5E8CHS1"/>
<name>A0A5E8CHS1_9ZZZZ</name>
<evidence type="ECO:0000256" key="1">
    <source>
        <dbReference type="SAM" id="Phobius"/>
    </source>
</evidence>
<reference evidence="2" key="1">
    <citation type="submission" date="2019-09" db="EMBL/GenBank/DDBJ databases">
        <authorList>
            <person name="Needham M D."/>
        </authorList>
    </citation>
    <scope>NUCLEOTIDE SEQUENCE</scope>
</reference>
<sequence length="184" mass="21201">MRNYRAIKICKKNSNKIKNNNSNKLKNNNSIKLKNNNSIKLKNNNSNKLKNNSSIKFYDNFIFRYVLKWVLIFLIISLIFIIINNIFYNPLEKQINNYNYLNKISPLVKLKPVNNLGKKIPPPMMWQSPAETTGEVTIENIQNFSNNNSTNSLVSDHRLADLKQLVTDATNVTGEAVSDLNIKL</sequence>
<accession>A0A5E8CHS1</accession>
<feature type="transmembrane region" description="Helical" evidence="1">
    <location>
        <begin position="66"/>
        <end position="88"/>
    </location>
</feature>